<dbReference type="EMBL" id="MU006010">
    <property type="protein sequence ID" value="KAF2858427.1"/>
    <property type="molecule type" value="Genomic_DNA"/>
</dbReference>
<feature type="domain" description="SET" evidence="1">
    <location>
        <begin position="25"/>
        <end position="263"/>
    </location>
</feature>
<dbReference type="SUPFAM" id="SSF82199">
    <property type="entry name" value="SET domain"/>
    <property type="match status" value="1"/>
</dbReference>
<protein>
    <submittedName>
        <fullName evidence="2">SET domain-containing protein</fullName>
    </submittedName>
</protein>
<dbReference type="OrthoDB" id="441812at2759"/>
<organism evidence="2 3">
    <name type="scientific">Piedraia hortae CBS 480.64</name>
    <dbReference type="NCBI Taxonomy" id="1314780"/>
    <lineage>
        <taxon>Eukaryota</taxon>
        <taxon>Fungi</taxon>
        <taxon>Dikarya</taxon>
        <taxon>Ascomycota</taxon>
        <taxon>Pezizomycotina</taxon>
        <taxon>Dothideomycetes</taxon>
        <taxon>Dothideomycetidae</taxon>
        <taxon>Capnodiales</taxon>
        <taxon>Piedraiaceae</taxon>
        <taxon>Piedraia</taxon>
    </lineage>
</organism>
<gene>
    <name evidence="2" type="ORF">K470DRAFT_221275</name>
</gene>
<sequence length="479" mass="53608">MIREGKFVGWLQPSQQAALQWARMNGVEFHHCLPGEAQGKGSALLATDDEFLPGNGTLLTVPHELILSYERVLEHAMVDRDFRDVLEAIGDFGSTPRGAILVFLLVQASISCPNLGGRSGIYSDLTEYVKSLPMELLPTFWTIEEQKLLVGTTLAPAIAAKLRSLRREYDLVCDAIADTRWYGNVSHTIDFEDWLHVDAMYRSRALDFPGIGHCMVPCIDLANHASGESTVAIYEKDGHGNAILLLRDGKELRAGEEITITYGDEKGACEMLFSYGFLEPERTSAQTLFLSLSFEHDDPDGNSKSQIANCAPGVKIIDADDDEIDWTGDWIWLMCVGFDDGLRFQVARTVVGSDELHAFFKDTKILNGAAQIRTLLSQSELWPVYRLRAVVILQKRIFDQLQVLSSSWDDVAAVQHGESAAVRESVYKQAMQLRKLEFELLEQAYSNLERDKLELAEDNVVKEFLSKTQATPDFEDDFS</sequence>
<evidence type="ECO:0000313" key="2">
    <source>
        <dbReference type="EMBL" id="KAF2858427.1"/>
    </source>
</evidence>
<evidence type="ECO:0000259" key="1">
    <source>
        <dbReference type="PROSITE" id="PS50280"/>
    </source>
</evidence>
<dbReference type="InterPro" id="IPR050600">
    <property type="entry name" value="SETD3_SETD6_MTase"/>
</dbReference>
<dbReference type="CDD" id="cd10527">
    <property type="entry name" value="SET_LSMT"/>
    <property type="match status" value="1"/>
</dbReference>
<dbReference type="InterPro" id="IPR001214">
    <property type="entry name" value="SET_dom"/>
</dbReference>
<reference evidence="2" key="1">
    <citation type="journal article" date="2020" name="Stud. Mycol.">
        <title>101 Dothideomycetes genomes: a test case for predicting lifestyles and emergence of pathogens.</title>
        <authorList>
            <person name="Haridas S."/>
            <person name="Albert R."/>
            <person name="Binder M."/>
            <person name="Bloem J."/>
            <person name="Labutti K."/>
            <person name="Salamov A."/>
            <person name="Andreopoulos B."/>
            <person name="Baker S."/>
            <person name="Barry K."/>
            <person name="Bills G."/>
            <person name="Bluhm B."/>
            <person name="Cannon C."/>
            <person name="Castanera R."/>
            <person name="Culley D."/>
            <person name="Daum C."/>
            <person name="Ezra D."/>
            <person name="Gonzalez J."/>
            <person name="Henrissat B."/>
            <person name="Kuo A."/>
            <person name="Liang C."/>
            <person name="Lipzen A."/>
            <person name="Lutzoni F."/>
            <person name="Magnuson J."/>
            <person name="Mondo S."/>
            <person name="Nolan M."/>
            <person name="Ohm R."/>
            <person name="Pangilinan J."/>
            <person name="Park H.-J."/>
            <person name="Ramirez L."/>
            <person name="Alfaro M."/>
            <person name="Sun H."/>
            <person name="Tritt A."/>
            <person name="Yoshinaga Y."/>
            <person name="Zwiers L.-H."/>
            <person name="Turgeon B."/>
            <person name="Goodwin S."/>
            <person name="Spatafora J."/>
            <person name="Crous P."/>
            <person name="Grigoriev I."/>
        </authorList>
    </citation>
    <scope>NUCLEOTIDE SEQUENCE</scope>
    <source>
        <strain evidence="2">CBS 480.64</strain>
    </source>
</reference>
<keyword evidence="3" id="KW-1185">Reference proteome</keyword>
<evidence type="ECO:0000313" key="3">
    <source>
        <dbReference type="Proteomes" id="UP000799421"/>
    </source>
</evidence>
<dbReference type="GO" id="GO:0016279">
    <property type="term" value="F:protein-lysine N-methyltransferase activity"/>
    <property type="evidence" value="ECO:0007669"/>
    <property type="project" value="TreeGrafter"/>
</dbReference>
<dbReference type="Proteomes" id="UP000799421">
    <property type="component" value="Unassembled WGS sequence"/>
</dbReference>
<dbReference type="PANTHER" id="PTHR13271">
    <property type="entry name" value="UNCHARACTERIZED PUTATIVE METHYLTRANSFERASE"/>
    <property type="match status" value="1"/>
</dbReference>
<accession>A0A6A7BTZ1</accession>
<dbReference type="GO" id="GO:0005634">
    <property type="term" value="C:nucleus"/>
    <property type="evidence" value="ECO:0007669"/>
    <property type="project" value="TreeGrafter"/>
</dbReference>
<dbReference type="Gene3D" id="3.90.1410.10">
    <property type="entry name" value="set domain protein methyltransferase, domain 1"/>
    <property type="match status" value="1"/>
</dbReference>
<name>A0A6A7BTZ1_9PEZI</name>
<dbReference type="InterPro" id="IPR046341">
    <property type="entry name" value="SET_dom_sf"/>
</dbReference>
<dbReference type="AlphaFoldDB" id="A0A6A7BTZ1"/>
<dbReference type="PROSITE" id="PS50280">
    <property type="entry name" value="SET"/>
    <property type="match status" value="1"/>
</dbReference>
<dbReference type="PANTHER" id="PTHR13271:SF76">
    <property type="entry name" value="SET DOMAIN-CONTAINING PROTEIN 8"/>
    <property type="match status" value="1"/>
</dbReference>
<proteinExistence type="predicted"/>